<feature type="region of interest" description="Disordered" evidence="1">
    <location>
        <begin position="1318"/>
        <end position="1542"/>
    </location>
</feature>
<feature type="compositionally biased region" description="Polar residues" evidence="1">
    <location>
        <begin position="1384"/>
        <end position="1394"/>
    </location>
</feature>
<dbReference type="SUPFAM" id="SSF50978">
    <property type="entry name" value="WD40 repeat-like"/>
    <property type="match status" value="1"/>
</dbReference>
<feature type="compositionally biased region" description="Basic and acidic residues" evidence="1">
    <location>
        <begin position="1352"/>
        <end position="1365"/>
    </location>
</feature>
<name>A0A9P0MJL0_NEZVI</name>
<dbReference type="PANTHER" id="PTHR13268">
    <property type="entry name" value="BREAST CARCINOMA AMPLIFIED SEQUENCE 3"/>
    <property type="match status" value="1"/>
</dbReference>
<dbReference type="Gene3D" id="2.130.10.10">
    <property type="entry name" value="YVTN repeat-like/Quinoprotein amine dehydrogenase"/>
    <property type="match status" value="1"/>
</dbReference>
<feature type="region of interest" description="Disordered" evidence="1">
    <location>
        <begin position="1110"/>
        <end position="1133"/>
    </location>
</feature>
<dbReference type="GO" id="GO:0005737">
    <property type="term" value="C:cytoplasm"/>
    <property type="evidence" value="ECO:0007669"/>
    <property type="project" value="TreeGrafter"/>
</dbReference>
<feature type="compositionally biased region" description="Basic and acidic residues" evidence="1">
    <location>
        <begin position="1110"/>
        <end position="1121"/>
    </location>
</feature>
<feature type="compositionally biased region" description="Basic residues" evidence="1">
    <location>
        <begin position="1532"/>
        <end position="1542"/>
    </location>
</feature>
<dbReference type="OrthoDB" id="25778at2759"/>
<accession>A0A9P0MJL0</accession>
<dbReference type="InterPro" id="IPR045142">
    <property type="entry name" value="BCAS3-like"/>
</dbReference>
<evidence type="ECO:0000313" key="4">
    <source>
        <dbReference type="Proteomes" id="UP001152798"/>
    </source>
</evidence>
<feature type="compositionally biased region" description="Basic residues" evidence="1">
    <location>
        <begin position="1192"/>
        <end position="1209"/>
    </location>
</feature>
<feature type="compositionally biased region" description="Pro residues" evidence="1">
    <location>
        <begin position="450"/>
        <end position="463"/>
    </location>
</feature>
<dbReference type="GO" id="GO:0042594">
    <property type="term" value="P:response to starvation"/>
    <property type="evidence" value="ECO:0007669"/>
    <property type="project" value="TreeGrafter"/>
</dbReference>
<feature type="region of interest" description="Disordered" evidence="1">
    <location>
        <begin position="438"/>
        <end position="463"/>
    </location>
</feature>
<dbReference type="InterPro" id="IPR015943">
    <property type="entry name" value="WD40/YVTN_repeat-like_dom_sf"/>
</dbReference>
<feature type="compositionally biased region" description="Polar residues" evidence="1">
    <location>
        <begin position="1122"/>
        <end position="1133"/>
    </location>
</feature>
<dbReference type="Pfam" id="PF21034">
    <property type="entry name" value="BCAS3_WD40"/>
    <property type="match status" value="1"/>
</dbReference>
<dbReference type="InterPro" id="IPR048382">
    <property type="entry name" value="BCAS3_WD40"/>
</dbReference>
<reference evidence="3" key="1">
    <citation type="submission" date="2022-01" db="EMBL/GenBank/DDBJ databases">
        <authorList>
            <person name="King R."/>
        </authorList>
    </citation>
    <scope>NUCLEOTIDE SEQUENCE</scope>
</reference>
<feature type="compositionally biased region" description="Polar residues" evidence="1">
    <location>
        <begin position="1160"/>
        <end position="1176"/>
    </location>
</feature>
<feature type="region of interest" description="Disordered" evidence="1">
    <location>
        <begin position="851"/>
        <end position="923"/>
    </location>
</feature>
<dbReference type="Proteomes" id="UP001152798">
    <property type="component" value="Chromosome 4"/>
</dbReference>
<dbReference type="InterPro" id="IPR036322">
    <property type="entry name" value="WD40_repeat_dom_sf"/>
</dbReference>
<feature type="compositionally biased region" description="Basic residues" evidence="1">
    <location>
        <begin position="884"/>
        <end position="895"/>
    </location>
</feature>
<sequence length="1542" mass="169333">MSADSLRKQSKQAYHGQVILPQAINDPSIIESVAGFIHEVVPQGLFKFQAYSSVLPGESREGILWARFDSTDYNDPENFPPLSECESESTIPLLLVLGYSSGVQVWSVGGSGEATELLSWCQGTVRALRFLLRPHNRDPHASKRPLVAIVDSSSPGPQFSTVSFISLKTAEVVKIIKFNSPICDVHCNRKSVVVTFNERIAVFDSATLEDRLTITTCYLSPGNSPNPIALGTRWLAYGEKRLTTWQRSSGGCEGDGAQSYTSAVIHAAKSLGKGLRELGGSLTGSSPQSSQNAHAQPGIVSIIDIERKGGTSEEERGNMIAHFVAHTSAVVAMAFDPSGLILITADKHGHRFNVFRIHPHPCTSQLAAVHHLYILHRGETTARVQDIAVSWDSRWVAISSVRGTTHVFPITPYGGLVTVRTHTTPHVVNRLSRFERSAGLRDGRGSPLPCEAPPTPPPPRLPPYPHPSVITPLAQLRARPDDSPLAATFGPPRAWLPGRPKSKRTCADSLYVISTSGVLLQYDIDPKCAQGVAKEKISYDTAIEVGVEAKAEWVLPKPPYTSSLSPPLPPGHVFLDLPPRPQPPPDKWLSQVEIVTHTGPHRRLWMGPQFTFKSIDPLPSSGGEEGGMDNTNPLRSNPVNMPHRPYLLVETSSGGSVGSPQTDTDEAGGRLREDLADAMLETQLGSGQARGKLRRAEVEWQVNPLGAVQTHPVAVVTHWPHPLFYQPFPVKIPKEEHQAADTITQASLDKKQSEPSSDIIVNTVESENVELYSFEELEKQPPSSDIDNLKLNVDDSEVFVRESLVEKVLDECEIKINYSFQPKEIEKSNANKIIPSSSVNNSEPLIDFSKDQSEISSSDKEGATSTGKSALITHETEMKFPKIVSRKGRKKRKKDVPKPSLTEENVSSTTQKNDKKEDESFLPNTATSEIFVIADEDQSVQTKISSIEHNTNSSCDLKGSSDVNLMSSSSEIQLGPLQEVQINLIMDDLPSSGINPIDKPHSEEIHEPINEELSDTNLIIQPDTFSDNSKINRSHVEEILILEDDFNVHEDTNKFSNDILADDLVSTEEKCSDSNICDSHLVDLDDSAIEPVVTEGDTEPSSNDKCINIEETKTPLSHETDQSVLESDMNGNRPSICDIDEGKCSVESLISHESQEHDNSTTNDQVCEGESSNLTESPCIPEEDASENFTKVHFKNGRSNKNKRRKKDKKLHESNQLADISEVDSCDLVCAKSETVINDSPENLGSNVEADSAPIRKEIDNPTLILSDVISTCEAVQEELMNPLEMNESALEDSIKCLSSTCEAPLIFSEDVHSDQIASTDKSEVEDISSHSGKESDDSKINKKERSRKQKRSESSDKDHSDKKKSPSPATARAEVKDSESSDESCQVSETKTAIQKVPKRKKGKKSDETSSETQLKVKESSEIIDSAAEGPKDKSSDSSNEYSSEKPMRKQNGNRSWSNVVSIGDQRGNIEDRDSVYESCNDDGASDSLAFESSKEDFDESALKTPALELTSSNTEEKTDSSDKLNQISSKKLRKQKKKKR</sequence>
<proteinExistence type="predicted"/>
<keyword evidence="4" id="KW-1185">Reference proteome</keyword>
<feature type="compositionally biased region" description="Polar residues" evidence="1">
    <location>
        <begin position="902"/>
        <end position="911"/>
    </location>
</feature>
<organism evidence="3 4">
    <name type="scientific">Nezara viridula</name>
    <name type="common">Southern green stink bug</name>
    <name type="synonym">Cimex viridulus</name>
    <dbReference type="NCBI Taxonomy" id="85310"/>
    <lineage>
        <taxon>Eukaryota</taxon>
        <taxon>Metazoa</taxon>
        <taxon>Ecdysozoa</taxon>
        <taxon>Arthropoda</taxon>
        <taxon>Hexapoda</taxon>
        <taxon>Insecta</taxon>
        <taxon>Pterygota</taxon>
        <taxon>Neoptera</taxon>
        <taxon>Paraneoptera</taxon>
        <taxon>Hemiptera</taxon>
        <taxon>Heteroptera</taxon>
        <taxon>Panheteroptera</taxon>
        <taxon>Pentatomomorpha</taxon>
        <taxon>Pentatomoidea</taxon>
        <taxon>Pentatomidae</taxon>
        <taxon>Pentatominae</taxon>
        <taxon>Nezara</taxon>
    </lineage>
</organism>
<dbReference type="GO" id="GO:0006914">
    <property type="term" value="P:autophagy"/>
    <property type="evidence" value="ECO:0007669"/>
    <property type="project" value="InterPro"/>
</dbReference>
<dbReference type="EMBL" id="OV725080">
    <property type="protein sequence ID" value="CAH1399338.1"/>
    <property type="molecule type" value="Genomic_DNA"/>
</dbReference>
<evidence type="ECO:0000313" key="3">
    <source>
        <dbReference type="EMBL" id="CAH1399338.1"/>
    </source>
</evidence>
<feature type="compositionally biased region" description="Basic and acidic residues" evidence="1">
    <location>
        <begin position="1321"/>
        <end position="1344"/>
    </location>
</feature>
<dbReference type="PANTHER" id="PTHR13268:SF0">
    <property type="entry name" value="BCAS3 MICROTUBULE ASSOCIATED CELL MIGRATION FACTOR"/>
    <property type="match status" value="1"/>
</dbReference>
<gene>
    <name evidence="3" type="ORF">NEZAVI_LOCUS8810</name>
</gene>
<feature type="region of interest" description="Disordered" evidence="1">
    <location>
        <begin position="1152"/>
        <end position="1214"/>
    </location>
</feature>
<feature type="compositionally biased region" description="Basic and acidic residues" evidence="1">
    <location>
        <begin position="851"/>
        <end position="862"/>
    </location>
</feature>
<evidence type="ECO:0000256" key="1">
    <source>
        <dbReference type="SAM" id="MobiDB-lite"/>
    </source>
</evidence>
<evidence type="ECO:0000259" key="2">
    <source>
        <dbReference type="Pfam" id="PF21034"/>
    </source>
</evidence>
<feature type="compositionally biased region" description="Polar residues" evidence="1">
    <location>
        <begin position="1452"/>
        <end position="1462"/>
    </location>
</feature>
<feature type="domain" description="BCAS3 WD40" evidence="2">
    <location>
        <begin position="61"/>
        <end position="442"/>
    </location>
</feature>
<protein>
    <recommendedName>
        <fullName evidence="2">BCAS3 WD40 domain-containing protein</fullName>
    </recommendedName>
</protein>